<dbReference type="InterPro" id="IPR039798">
    <property type="entry name" value="Sulfhydryl_oxidase"/>
</dbReference>
<gene>
    <name evidence="3" type="ORF">AB6A40_007598</name>
</gene>
<evidence type="ECO:0000313" key="3">
    <source>
        <dbReference type="EMBL" id="MFH4980889.1"/>
    </source>
</evidence>
<evidence type="ECO:0000256" key="1">
    <source>
        <dbReference type="SAM" id="SignalP"/>
    </source>
</evidence>
<accession>A0ABD6ERU4</accession>
<dbReference type="InterPro" id="IPR017937">
    <property type="entry name" value="Thioredoxin_CS"/>
</dbReference>
<dbReference type="InterPro" id="IPR013766">
    <property type="entry name" value="Thioredoxin_domain"/>
</dbReference>
<feature type="chain" id="PRO_5044856252" description="Thioredoxin domain-containing protein" evidence="1">
    <location>
        <begin position="22"/>
        <end position="292"/>
    </location>
</feature>
<dbReference type="PANTHER" id="PTHR22897:SF8">
    <property type="entry name" value="SULFHYDRYL OXIDASE"/>
    <property type="match status" value="1"/>
</dbReference>
<dbReference type="PANTHER" id="PTHR22897">
    <property type="entry name" value="QUIESCIN Q6-RELATED SULFHYDRYL OXIDASE"/>
    <property type="match status" value="1"/>
</dbReference>
<name>A0ABD6ERU4_9BILA</name>
<dbReference type="InterPro" id="IPR036249">
    <property type="entry name" value="Thioredoxin-like_sf"/>
</dbReference>
<dbReference type="Pfam" id="PF00085">
    <property type="entry name" value="Thioredoxin"/>
    <property type="match status" value="1"/>
</dbReference>
<dbReference type="SUPFAM" id="SSF52833">
    <property type="entry name" value="Thioredoxin-like"/>
    <property type="match status" value="1"/>
</dbReference>
<dbReference type="AlphaFoldDB" id="A0ABD6ERU4"/>
<keyword evidence="4" id="KW-1185">Reference proteome</keyword>
<proteinExistence type="predicted"/>
<dbReference type="EMBL" id="JBGFUD010006253">
    <property type="protein sequence ID" value="MFH4980889.1"/>
    <property type="molecule type" value="Genomic_DNA"/>
</dbReference>
<organism evidence="3 4">
    <name type="scientific">Gnathostoma spinigerum</name>
    <dbReference type="NCBI Taxonomy" id="75299"/>
    <lineage>
        <taxon>Eukaryota</taxon>
        <taxon>Metazoa</taxon>
        <taxon>Ecdysozoa</taxon>
        <taxon>Nematoda</taxon>
        <taxon>Chromadorea</taxon>
        <taxon>Rhabditida</taxon>
        <taxon>Spirurina</taxon>
        <taxon>Gnathostomatomorpha</taxon>
        <taxon>Gnathostomatoidea</taxon>
        <taxon>Gnathostomatidae</taxon>
        <taxon>Gnathostoma</taxon>
    </lineage>
</organism>
<dbReference type="Gene3D" id="3.40.30.10">
    <property type="entry name" value="Glutaredoxin"/>
    <property type="match status" value="2"/>
</dbReference>
<keyword evidence="1" id="KW-0732">Signal</keyword>
<dbReference type="PROSITE" id="PS51352">
    <property type="entry name" value="THIOREDOXIN_2"/>
    <property type="match status" value="1"/>
</dbReference>
<evidence type="ECO:0000259" key="2">
    <source>
        <dbReference type="PROSITE" id="PS51352"/>
    </source>
</evidence>
<dbReference type="PROSITE" id="PS00194">
    <property type="entry name" value="THIOREDOXIN_1"/>
    <property type="match status" value="1"/>
</dbReference>
<feature type="signal peptide" evidence="1">
    <location>
        <begin position="1"/>
        <end position="21"/>
    </location>
</feature>
<dbReference type="Proteomes" id="UP001608902">
    <property type="component" value="Unassembled WGS sequence"/>
</dbReference>
<evidence type="ECO:0000313" key="4">
    <source>
        <dbReference type="Proteomes" id="UP001608902"/>
    </source>
</evidence>
<feature type="domain" description="Thioredoxin" evidence="2">
    <location>
        <begin position="26"/>
        <end position="162"/>
    </location>
</feature>
<protein>
    <recommendedName>
        <fullName evidence="2">Thioredoxin domain-containing protein</fullName>
    </recommendedName>
</protein>
<sequence>MILQPLLLLWLLFGFIASVEAKISYLGYKPKGMNPTLYDPKDDPIVQLDQNTFTDTVFCSTRANCSAFIVEFYSDWCGHCRDYSSIYKAVARDVKDWNKVVTIAAINCADPTNSDVCRDNEIYWYPAIKYFPRNARSVENSSKIRAEMSVAEMRDQITTTVLTDYAKNRYPDWPKFTFLPYVATYTELWRDVPKEINMLAIVFENSPQSPIGAQLLMDLMKYNNRLFGRRSLSDHPLAKAHHILDFPTLTVFKRGEKSPVLKADQDRTGGVTRWILYSGLRRGPYDRKQLVI</sequence>
<reference evidence="3 4" key="1">
    <citation type="submission" date="2024-08" db="EMBL/GenBank/DDBJ databases">
        <title>Gnathostoma spinigerum genome.</title>
        <authorList>
            <person name="Gonzalez-Bertolin B."/>
            <person name="Monzon S."/>
            <person name="Zaballos A."/>
            <person name="Jimenez P."/>
            <person name="Dekumyoy P."/>
            <person name="Varona S."/>
            <person name="Cuesta I."/>
            <person name="Sumanam S."/>
            <person name="Adisakwattana P."/>
            <person name="Gasser R.B."/>
            <person name="Hernandez-Gonzalez A."/>
            <person name="Young N.D."/>
            <person name="Perteguer M.J."/>
        </authorList>
    </citation>
    <scope>NUCLEOTIDE SEQUENCE [LARGE SCALE GENOMIC DNA]</scope>
    <source>
        <strain evidence="3">AL3</strain>
        <tissue evidence="3">Liver</tissue>
    </source>
</reference>
<comment type="caution">
    <text evidence="3">The sequence shown here is derived from an EMBL/GenBank/DDBJ whole genome shotgun (WGS) entry which is preliminary data.</text>
</comment>